<proteinExistence type="predicted"/>
<gene>
    <name evidence="1" type="ORF">NM688_g5393</name>
</gene>
<reference evidence="1" key="1">
    <citation type="submission" date="2022-07" db="EMBL/GenBank/DDBJ databases">
        <title>Genome Sequence of Phlebia brevispora.</title>
        <authorList>
            <person name="Buettner E."/>
        </authorList>
    </citation>
    <scope>NUCLEOTIDE SEQUENCE</scope>
    <source>
        <strain evidence="1">MPL23</strain>
    </source>
</reference>
<accession>A0ACC1SW14</accession>
<comment type="caution">
    <text evidence="1">The sequence shown here is derived from an EMBL/GenBank/DDBJ whole genome shotgun (WGS) entry which is preliminary data.</text>
</comment>
<evidence type="ECO:0000313" key="2">
    <source>
        <dbReference type="Proteomes" id="UP001148662"/>
    </source>
</evidence>
<organism evidence="1 2">
    <name type="scientific">Phlebia brevispora</name>
    <dbReference type="NCBI Taxonomy" id="194682"/>
    <lineage>
        <taxon>Eukaryota</taxon>
        <taxon>Fungi</taxon>
        <taxon>Dikarya</taxon>
        <taxon>Basidiomycota</taxon>
        <taxon>Agaricomycotina</taxon>
        <taxon>Agaricomycetes</taxon>
        <taxon>Polyporales</taxon>
        <taxon>Meruliaceae</taxon>
        <taxon>Phlebia</taxon>
    </lineage>
</organism>
<evidence type="ECO:0000313" key="1">
    <source>
        <dbReference type="EMBL" id="KAJ3547573.1"/>
    </source>
</evidence>
<name>A0ACC1SW14_9APHY</name>
<dbReference type="Proteomes" id="UP001148662">
    <property type="component" value="Unassembled WGS sequence"/>
</dbReference>
<dbReference type="EMBL" id="JANHOG010000987">
    <property type="protein sequence ID" value="KAJ3547573.1"/>
    <property type="molecule type" value="Genomic_DNA"/>
</dbReference>
<sequence>MSALPPKAEDSVFAVQSSIVIDAPVDKVWSVLLDFPAYSEWNAFVRSQTVVDSAEQPLEEQTVKEGSFLYLTANIPPSMDAKSRPSSTRLVVSHLDPENHRVAWTNRMPAWIMTTERWQWLTAPEDGKTKYETIEVFNGFLAYLVKWFVGSGLRQGFQAMADGLKAHSEQ</sequence>
<protein>
    <submittedName>
        <fullName evidence="1">Uncharacterized protein</fullName>
    </submittedName>
</protein>
<keyword evidence="2" id="KW-1185">Reference proteome</keyword>